<dbReference type="InterPro" id="IPR050156">
    <property type="entry name" value="TC-AMP_synthase_SUA5"/>
</dbReference>
<evidence type="ECO:0000313" key="14">
    <source>
        <dbReference type="Proteomes" id="UP000027284"/>
    </source>
</evidence>
<keyword evidence="7" id="KW-0548">Nucleotidyltransferase</keyword>
<dbReference type="PANTHER" id="PTHR17490">
    <property type="entry name" value="SUA5"/>
    <property type="match status" value="1"/>
</dbReference>
<organism evidence="13 14">
    <name type="scientific">Thermoanaerobaculum aquaticum</name>
    <dbReference type="NCBI Taxonomy" id="1312852"/>
    <lineage>
        <taxon>Bacteria</taxon>
        <taxon>Pseudomonadati</taxon>
        <taxon>Acidobacteriota</taxon>
        <taxon>Thermoanaerobaculia</taxon>
        <taxon>Thermoanaerobaculales</taxon>
        <taxon>Thermoanaerobaculaceae</taxon>
        <taxon>Thermoanaerobaculum</taxon>
    </lineage>
</organism>
<evidence type="ECO:0000256" key="10">
    <source>
        <dbReference type="ARBA" id="ARBA00029774"/>
    </source>
</evidence>
<evidence type="ECO:0000256" key="6">
    <source>
        <dbReference type="ARBA" id="ARBA00022694"/>
    </source>
</evidence>
<evidence type="ECO:0000256" key="8">
    <source>
        <dbReference type="ARBA" id="ARBA00022741"/>
    </source>
</evidence>
<dbReference type="PROSITE" id="PS51163">
    <property type="entry name" value="YRDC"/>
    <property type="match status" value="1"/>
</dbReference>
<evidence type="ECO:0000313" key="13">
    <source>
        <dbReference type="EMBL" id="KDA54620.1"/>
    </source>
</evidence>
<evidence type="ECO:0000256" key="7">
    <source>
        <dbReference type="ARBA" id="ARBA00022695"/>
    </source>
</evidence>
<dbReference type="EC" id="2.7.7.87" evidence="3"/>
<dbReference type="AlphaFoldDB" id="A0A062Y1G1"/>
<dbReference type="InterPro" id="IPR006070">
    <property type="entry name" value="Sua5-like_dom"/>
</dbReference>
<dbReference type="InterPro" id="IPR017945">
    <property type="entry name" value="DHBP_synth_RibB-like_a/b_dom"/>
</dbReference>
<evidence type="ECO:0000256" key="2">
    <source>
        <dbReference type="ARBA" id="ARBA00007663"/>
    </source>
</evidence>
<dbReference type="GO" id="GO:0005524">
    <property type="term" value="F:ATP binding"/>
    <property type="evidence" value="ECO:0007669"/>
    <property type="project" value="UniProtKB-KW"/>
</dbReference>
<feature type="domain" description="YrdC-like" evidence="12">
    <location>
        <begin position="13"/>
        <end position="192"/>
    </location>
</feature>
<evidence type="ECO:0000256" key="11">
    <source>
        <dbReference type="ARBA" id="ARBA00048366"/>
    </source>
</evidence>
<dbReference type="PANTHER" id="PTHR17490:SF16">
    <property type="entry name" value="THREONYLCARBAMOYL-AMP SYNTHASE"/>
    <property type="match status" value="1"/>
</dbReference>
<keyword evidence="14" id="KW-1185">Reference proteome</keyword>
<evidence type="ECO:0000256" key="4">
    <source>
        <dbReference type="ARBA" id="ARBA00022490"/>
    </source>
</evidence>
<dbReference type="Gene3D" id="3.90.870.10">
    <property type="entry name" value="DHBP synthase"/>
    <property type="match status" value="1"/>
</dbReference>
<evidence type="ECO:0000256" key="9">
    <source>
        <dbReference type="ARBA" id="ARBA00022840"/>
    </source>
</evidence>
<protein>
    <recommendedName>
        <fullName evidence="10">L-threonylcarbamoyladenylate synthase</fullName>
        <ecNumber evidence="3">2.7.7.87</ecNumber>
    </recommendedName>
    <alternativeName>
        <fullName evidence="10">L-threonylcarbamoyladenylate synthase</fullName>
    </alternativeName>
</protein>
<keyword evidence="9" id="KW-0067">ATP-binding</keyword>
<comment type="catalytic activity">
    <reaction evidence="11">
        <text>L-threonine + hydrogencarbonate + ATP = L-threonylcarbamoyladenylate + diphosphate + H2O</text>
        <dbReference type="Rhea" id="RHEA:36407"/>
        <dbReference type="ChEBI" id="CHEBI:15377"/>
        <dbReference type="ChEBI" id="CHEBI:17544"/>
        <dbReference type="ChEBI" id="CHEBI:30616"/>
        <dbReference type="ChEBI" id="CHEBI:33019"/>
        <dbReference type="ChEBI" id="CHEBI:57926"/>
        <dbReference type="ChEBI" id="CHEBI:73682"/>
        <dbReference type="EC" id="2.7.7.87"/>
    </reaction>
</comment>
<dbReference type="EMBL" id="JMFG01000006">
    <property type="protein sequence ID" value="KDA54620.1"/>
    <property type="molecule type" value="Genomic_DNA"/>
</dbReference>
<keyword evidence="6" id="KW-0819">tRNA processing</keyword>
<keyword evidence="8" id="KW-0547">Nucleotide-binding</keyword>
<evidence type="ECO:0000256" key="3">
    <source>
        <dbReference type="ARBA" id="ARBA00012584"/>
    </source>
</evidence>
<proteinExistence type="inferred from homology"/>
<accession>A0A062Y1G1</accession>
<dbReference type="GO" id="GO:0003725">
    <property type="term" value="F:double-stranded RNA binding"/>
    <property type="evidence" value="ECO:0007669"/>
    <property type="project" value="InterPro"/>
</dbReference>
<dbReference type="Proteomes" id="UP000027284">
    <property type="component" value="Unassembled WGS sequence"/>
</dbReference>
<dbReference type="GO" id="GO:0000049">
    <property type="term" value="F:tRNA binding"/>
    <property type="evidence" value="ECO:0007669"/>
    <property type="project" value="TreeGrafter"/>
</dbReference>
<dbReference type="GO" id="GO:0061710">
    <property type="term" value="F:L-threonylcarbamoyladenylate synthase"/>
    <property type="evidence" value="ECO:0007669"/>
    <property type="project" value="UniProtKB-EC"/>
</dbReference>
<comment type="similarity">
    <text evidence="2">Belongs to the SUA5 family.</text>
</comment>
<dbReference type="GO" id="GO:0005737">
    <property type="term" value="C:cytoplasm"/>
    <property type="evidence" value="ECO:0007669"/>
    <property type="project" value="UniProtKB-SubCell"/>
</dbReference>
<dbReference type="STRING" id="1312852.EG19_10695"/>
<dbReference type="GO" id="GO:0006450">
    <property type="term" value="P:regulation of translational fidelity"/>
    <property type="evidence" value="ECO:0007669"/>
    <property type="project" value="TreeGrafter"/>
</dbReference>
<keyword evidence="4" id="KW-0963">Cytoplasm</keyword>
<comment type="caution">
    <text evidence="13">The sequence shown here is derived from an EMBL/GenBank/DDBJ whole genome shotgun (WGS) entry which is preliminary data.</text>
</comment>
<dbReference type="GO" id="GO:0008033">
    <property type="term" value="P:tRNA processing"/>
    <property type="evidence" value="ECO:0007669"/>
    <property type="project" value="UniProtKB-KW"/>
</dbReference>
<dbReference type="SUPFAM" id="SSF55821">
    <property type="entry name" value="YrdC/RibB"/>
    <property type="match status" value="1"/>
</dbReference>
<evidence type="ECO:0000259" key="12">
    <source>
        <dbReference type="PROSITE" id="PS51163"/>
    </source>
</evidence>
<evidence type="ECO:0000256" key="5">
    <source>
        <dbReference type="ARBA" id="ARBA00022679"/>
    </source>
</evidence>
<evidence type="ECO:0000256" key="1">
    <source>
        <dbReference type="ARBA" id="ARBA00004496"/>
    </source>
</evidence>
<reference evidence="13 14" key="1">
    <citation type="submission" date="2014-04" db="EMBL/GenBank/DDBJ databases">
        <title>The Genome Sequence of Thermoanaerobaculum aquaticum MP-01, The First Cultivated Group 23 Acidobacterium.</title>
        <authorList>
            <person name="Stamps B.W."/>
            <person name="Losey N.A."/>
            <person name="Lawson P.A."/>
            <person name="Stevenson B.S."/>
        </authorList>
    </citation>
    <scope>NUCLEOTIDE SEQUENCE [LARGE SCALE GENOMIC DNA]</scope>
    <source>
        <strain evidence="13 14">MP-01</strain>
    </source>
</reference>
<dbReference type="NCBIfam" id="TIGR00057">
    <property type="entry name" value="L-threonylcarbamoyladenylate synthase"/>
    <property type="match status" value="1"/>
</dbReference>
<comment type="subcellular location">
    <subcellularLocation>
        <location evidence="1">Cytoplasm</location>
    </subcellularLocation>
</comment>
<sequence>MKVLPFTEAHHLPAAVAAVREVLASHGVVVVPTETFYGLAVNPHHPEAVARVFAMKGREASKALLVVAANVEQAQELAVIPELWRKRLRSVWPAPLTVVFPARQPLPGSGRTVAVRVPAHDLLRSLLHDVGPLTATSANLSKKPPARRPEELGLLAAEVDLLLDGGETPGGTPSTLVDATVTPPRVLRSGCFPVPVSWLQGPEQTAT</sequence>
<keyword evidence="5" id="KW-0808">Transferase</keyword>
<dbReference type="Pfam" id="PF01300">
    <property type="entry name" value="Sua5_yciO_yrdC"/>
    <property type="match status" value="1"/>
</dbReference>
<name>A0A062Y1G1_9BACT</name>
<gene>
    <name evidence="13" type="ORF">EG19_10695</name>
</gene>
<dbReference type="OrthoDB" id="9814580at2"/>
<dbReference type="RefSeq" id="WP_053334803.1">
    <property type="nucleotide sequence ID" value="NZ_JMFG01000006.1"/>
</dbReference>